<evidence type="ECO:0000256" key="1">
    <source>
        <dbReference type="SAM" id="Coils"/>
    </source>
</evidence>
<dbReference type="OrthoDB" id="7909028at2"/>
<organism evidence="2 3">
    <name type="scientific">Thalassovita mediterranea</name>
    <dbReference type="NCBI Taxonomy" id="340021"/>
    <lineage>
        <taxon>Bacteria</taxon>
        <taxon>Pseudomonadati</taxon>
        <taxon>Pseudomonadota</taxon>
        <taxon>Alphaproteobacteria</taxon>
        <taxon>Rhodobacterales</taxon>
        <taxon>Roseobacteraceae</taxon>
        <taxon>Thalassovita</taxon>
    </lineage>
</organism>
<dbReference type="AlphaFoldDB" id="A0A0P1H579"/>
<gene>
    <name evidence="2" type="ORF">TM5383_03323</name>
</gene>
<feature type="coiled-coil region" evidence="1">
    <location>
        <begin position="75"/>
        <end position="131"/>
    </location>
</feature>
<proteinExistence type="predicted"/>
<keyword evidence="1" id="KW-0175">Coiled coil</keyword>
<protein>
    <submittedName>
        <fullName evidence="2">Uncharacterized protein</fullName>
    </submittedName>
</protein>
<dbReference type="RefSeq" id="WP_058320097.1">
    <property type="nucleotide sequence ID" value="NZ_CYSF01000019.1"/>
</dbReference>
<dbReference type="EMBL" id="CYSF01000019">
    <property type="protein sequence ID" value="CUH86080.1"/>
    <property type="molecule type" value="Genomic_DNA"/>
</dbReference>
<sequence length="149" mass="17113">MVKLSLNKAAKEAGVAKATLLEALNSGRMSASKNEKGHWEIDPSELFRVFPKTGSYESKKPVHTPFENHQKTTENSGLEVEVKMLREQIERMDVERERERSQLNDQIEALREQAERQSADHRQALAVLTDQRKKTVETPKRSFWARIIG</sequence>
<reference evidence="2 3" key="1">
    <citation type="submission" date="2015-09" db="EMBL/GenBank/DDBJ databases">
        <authorList>
            <consortium name="Swine Surveillance"/>
        </authorList>
    </citation>
    <scope>NUCLEOTIDE SEQUENCE [LARGE SCALE GENOMIC DNA]</scope>
    <source>
        <strain evidence="2 3">CECT 8383</strain>
    </source>
</reference>
<dbReference type="STRING" id="340021.TM5383_03323"/>
<dbReference type="Proteomes" id="UP000051681">
    <property type="component" value="Unassembled WGS sequence"/>
</dbReference>
<accession>A0A0P1H579</accession>
<name>A0A0P1H579_9RHOB</name>
<keyword evidence="3" id="KW-1185">Reference proteome</keyword>
<dbReference type="Gene3D" id="1.20.5.1700">
    <property type="match status" value="1"/>
</dbReference>
<evidence type="ECO:0000313" key="2">
    <source>
        <dbReference type="EMBL" id="CUH86080.1"/>
    </source>
</evidence>
<evidence type="ECO:0000313" key="3">
    <source>
        <dbReference type="Proteomes" id="UP000051681"/>
    </source>
</evidence>